<dbReference type="SMART" id="SM00320">
    <property type="entry name" value="WD40"/>
    <property type="match status" value="7"/>
</dbReference>
<evidence type="ECO:0000256" key="7">
    <source>
        <dbReference type="PROSITE-ProRule" id="PRU00221"/>
    </source>
</evidence>
<feature type="repeat" description="WD" evidence="7">
    <location>
        <begin position="411"/>
        <end position="439"/>
    </location>
</feature>
<keyword evidence="5 6" id="KW-0539">Nucleus</keyword>
<dbReference type="InterPro" id="IPR036322">
    <property type="entry name" value="WD40_repeat_dom_sf"/>
</dbReference>
<keyword evidence="4" id="KW-0677">Repeat</keyword>
<dbReference type="GO" id="GO:0005730">
    <property type="term" value="C:nucleolus"/>
    <property type="evidence" value="ECO:0007669"/>
    <property type="project" value="UniProtKB-SubCell"/>
</dbReference>
<protein>
    <recommendedName>
        <fullName evidence="6">Ribosome biogenesis protein WDR12 homolog</fullName>
    </recommendedName>
</protein>
<dbReference type="PROSITE" id="PS00678">
    <property type="entry name" value="WD_REPEATS_1"/>
    <property type="match status" value="2"/>
</dbReference>
<evidence type="ECO:0000256" key="8">
    <source>
        <dbReference type="SAM" id="MobiDB-lite"/>
    </source>
</evidence>
<dbReference type="PRINTS" id="PR00320">
    <property type="entry name" value="GPROTEINBRPT"/>
</dbReference>
<accession>A0ABD3M009</accession>
<evidence type="ECO:0000256" key="6">
    <source>
        <dbReference type="HAMAP-Rule" id="MF_03029"/>
    </source>
</evidence>
<dbReference type="HAMAP" id="MF_03029">
    <property type="entry name" value="WDR12"/>
    <property type="match status" value="1"/>
</dbReference>
<dbReference type="InterPro" id="IPR020472">
    <property type="entry name" value="WD40_PAC1"/>
</dbReference>
<evidence type="ECO:0000256" key="4">
    <source>
        <dbReference type="ARBA" id="ARBA00022737"/>
    </source>
</evidence>
<dbReference type="Proteomes" id="UP001530293">
    <property type="component" value="Unassembled WGS sequence"/>
</dbReference>
<feature type="repeat" description="WD" evidence="7">
    <location>
        <begin position="454"/>
        <end position="496"/>
    </location>
</feature>
<comment type="similarity">
    <text evidence="6">Belongs to the WD repeat WDR12/YTM1 family.</text>
</comment>
<dbReference type="EMBL" id="JALLBG020000315">
    <property type="protein sequence ID" value="KAL3756074.1"/>
    <property type="molecule type" value="Genomic_DNA"/>
</dbReference>
<evidence type="ECO:0000313" key="11">
    <source>
        <dbReference type="Proteomes" id="UP001530293"/>
    </source>
</evidence>
<dbReference type="GO" id="GO:0030687">
    <property type="term" value="C:preribosome, large subunit precursor"/>
    <property type="evidence" value="ECO:0007669"/>
    <property type="project" value="UniProtKB-UniRule"/>
</dbReference>
<dbReference type="Gene3D" id="2.130.10.10">
    <property type="entry name" value="YVTN repeat-like/Quinoprotein amine dehydrogenase"/>
    <property type="match status" value="3"/>
</dbReference>
<evidence type="ECO:0000256" key="3">
    <source>
        <dbReference type="ARBA" id="ARBA00022574"/>
    </source>
</evidence>
<dbReference type="GO" id="GO:0000466">
    <property type="term" value="P:maturation of 5.8S rRNA from tricistronic rRNA transcript (SSU-rRNA, 5.8S rRNA, LSU-rRNA)"/>
    <property type="evidence" value="ECO:0007669"/>
    <property type="project" value="UniProtKB-UniRule"/>
</dbReference>
<dbReference type="GO" id="GO:0000463">
    <property type="term" value="P:maturation of LSU-rRNA from tricistronic rRNA transcript (SSU-rRNA, 5.8S rRNA, LSU-rRNA)"/>
    <property type="evidence" value="ECO:0007669"/>
    <property type="project" value="UniProtKB-UniRule"/>
</dbReference>
<comment type="function">
    <text evidence="6">Required for maturation of ribosomal RNAs and formation of the large ribosomal subunit.</text>
</comment>
<keyword evidence="2 6" id="KW-0698">rRNA processing</keyword>
<feature type="region of interest" description="Disordered" evidence="8">
    <location>
        <begin position="326"/>
        <end position="346"/>
    </location>
</feature>
<comment type="caution">
    <text evidence="10">The sequence shown here is derived from an EMBL/GenBank/DDBJ whole genome shotgun (WGS) entry which is preliminary data.</text>
</comment>
<dbReference type="InterPro" id="IPR019775">
    <property type="entry name" value="WD40_repeat_CS"/>
</dbReference>
<gene>
    <name evidence="10" type="ORF">ACHAWU_002653</name>
</gene>
<evidence type="ECO:0000256" key="1">
    <source>
        <dbReference type="ARBA" id="ARBA00022517"/>
    </source>
</evidence>
<dbReference type="AlphaFoldDB" id="A0ABD3M009"/>
<dbReference type="PANTHER" id="PTHR19855">
    <property type="entry name" value="WD40 REPEAT PROTEIN 12, 37"/>
    <property type="match status" value="1"/>
</dbReference>
<dbReference type="InterPro" id="IPR028599">
    <property type="entry name" value="WDR12/Ytm1"/>
</dbReference>
<dbReference type="PROSITE" id="PS50082">
    <property type="entry name" value="WD_REPEATS_2"/>
    <property type="match status" value="2"/>
</dbReference>
<keyword evidence="11" id="KW-1185">Reference proteome</keyword>
<feature type="domain" description="NLE" evidence="9">
    <location>
        <begin position="41"/>
        <end position="114"/>
    </location>
</feature>
<dbReference type="SUPFAM" id="SSF50978">
    <property type="entry name" value="WD40 repeat-like"/>
    <property type="match status" value="1"/>
</dbReference>
<comment type="subcellular location">
    <subcellularLocation>
        <location evidence="6">Nucleus</location>
        <location evidence="6">Nucleolus</location>
    </subcellularLocation>
    <subcellularLocation>
        <location evidence="6">Nucleus</location>
        <location evidence="6">Nucleoplasm</location>
    </subcellularLocation>
</comment>
<sequence>MSPYPPSDDHDDDSPMLDEEETTTKLRISFILSPSIRSQTQRDALTLPSDPIAVPASIRKKGLSAVVNHLLDRKVTTEDDDDEEEEDDDESKLPAIPFDFLLNDKLLRLPLDSAVRKEGLSTERAIELQYFPARVPPVVQGESEVLPDWITAMDYNDVVVGGGGSGSGDELQGGVLFTGGADGVVRSFSPSSSSSKGRLQPTCNVSAHTGPIHCLTSIVPNTNSNATTALVATGSIDQTLVTHIYRRSTDSTSSADASSTSLELHAVYSGGHTNSIGSVALLNNTNNGTTLLASGDWDGGLAIWSVPPTEKEDGVDSSNTDALVENHKKKRKGGGGTSNTTHTNPTVHEVKPITSIKAHSSNISGLAFGYNGTTTSTTPTTLLTGSWDHGLKVYDIERMDCILSLNGSRVVTSLCRCPNSNVVATSSPDCTVRLWDMRTNGEGHGGSGMDKSLRQSHKAWVSSVRWSPTDPFVLASTSHDGTLKVWDIRSFLPLHTVKAVNKKGDKALCVAFGNGIIYSGGSDCVVKQFAC</sequence>
<name>A0ABD3M009_9STRA</name>
<evidence type="ECO:0000256" key="2">
    <source>
        <dbReference type="ARBA" id="ARBA00022552"/>
    </source>
</evidence>
<keyword evidence="3 7" id="KW-0853">WD repeat</keyword>
<dbReference type="InterPro" id="IPR001680">
    <property type="entry name" value="WD40_rpt"/>
</dbReference>
<dbReference type="Pfam" id="PF08154">
    <property type="entry name" value="NLE"/>
    <property type="match status" value="1"/>
</dbReference>
<dbReference type="PANTHER" id="PTHR19855:SF11">
    <property type="entry name" value="RIBOSOME BIOGENESIS PROTEIN WDR12"/>
    <property type="match status" value="1"/>
</dbReference>
<evidence type="ECO:0000259" key="9">
    <source>
        <dbReference type="Pfam" id="PF08154"/>
    </source>
</evidence>
<dbReference type="InterPro" id="IPR012972">
    <property type="entry name" value="NLE"/>
</dbReference>
<feature type="compositionally biased region" description="Acidic residues" evidence="8">
    <location>
        <begin position="9"/>
        <end position="21"/>
    </location>
</feature>
<dbReference type="GO" id="GO:0043021">
    <property type="term" value="F:ribonucleoprotein complex binding"/>
    <property type="evidence" value="ECO:0007669"/>
    <property type="project" value="UniProtKB-UniRule"/>
</dbReference>
<evidence type="ECO:0000256" key="5">
    <source>
        <dbReference type="ARBA" id="ARBA00023242"/>
    </source>
</evidence>
<feature type="region of interest" description="Disordered" evidence="8">
    <location>
        <begin position="1"/>
        <end position="22"/>
    </location>
</feature>
<keyword evidence="1 6" id="KW-0690">Ribosome biogenesis</keyword>
<dbReference type="PROSITE" id="PS50294">
    <property type="entry name" value="WD_REPEATS_REGION"/>
    <property type="match status" value="1"/>
</dbReference>
<proteinExistence type="inferred from homology"/>
<organism evidence="10 11">
    <name type="scientific">Discostella pseudostelligera</name>
    <dbReference type="NCBI Taxonomy" id="259834"/>
    <lineage>
        <taxon>Eukaryota</taxon>
        <taxon>Sar</taxon>
        <taxon>Stramenopiles</taxon>
        <taxon>Ochrophyta</taxon>
        <taxon>Bacillariophyta</taxon>
        <taxon>Coscinodiscophyceae</taxon>
        <taxon>Thalassiosirophycidae</taxon>
        <taxon>Stephanodiscales</taxon>
        <taxon>Stephanodiscaceae</taxon>
        <taxon>Discostella</taxon>
    </lineage>
</organism>
<dbReference type="Pfam" id="PF00400">
    <property type="entry name" value="WD40"/>
    <property type="match status" value="4"/>
</dbReference>
<dbReference type="GO" id="GO:0005654">
    <property type="term" value="C:nucleoplasm"/>
    <property type="evidence" value="ECO:0007669"/>
    <property type="project" value="UniProtKB-SubCell"/>
</dbReference>
<dbReference type="InterPro" id="IPR015943">
    <property type="entry name" value="WD40/YVTN_repeat-like_dom_sf"/>
</dbReference>
<reference evidence="10 11" key="1">
    <citation type="submission" date="2024-10" db="EMBL/GenBank/DDBJ databases">
        <title>Updated reference genomes for cyclostephanoid diatoms.</title>
        <authorList>
            <person name="Roberts W.R."/>
            <person name="Alverson A.J."/>
        </authorList>
    </citation>
    <scope>NUCLEOTIDE SEQUENCE [LARGE SCALE GENOMIC DNA]</scope>
    <source>
        <strain evidence="10 11">AJA232-27</strain>
    </source>
</reference>
<evidence type="ECO:0000313" key="10">
    <source>
        <dbReference type="EMBL" id="KAL3756074.1"/>
    </source>
</evidence>